<keyword evidence="6" id="KW-1185">Reference proteome</keyword>
<evidence type="ECO:0000256" key="1">
    <source>
        <dbReference type="ARBA" id="ARBA00010928"/>
    </source>
</evidence>
<dbReference type="InterPro" id="IPR000683">
    <property type="entry name" value="Gfo/Idh/MocA-like_OxRdtase_N"/>
</dbReference>
<evidence type="ECO:0000256" key="2">
    <source>
        <dbReference type="ARBA" id="ARBA00023002"/>
    </source>
</evidence>
<comment type="caution">
    <text evidence="5">The sequence shown here is derived from an EMBL/GenBank/DDBJ whole genome shotgun (WGS) entry which is preliminary data.</text>
</comment>
<evidence type="ECO:0000259" key="3">
    <source>
        <dbReference type="Pfam" id="PF01408"/>
    </source>
</evidence>
<dbReference type="Gene3D" id="3.30.360.10">
    <property type="entry name" value="Dihydrodipicolinate Reductase, domain 2"/>
    <property type="match status" value="1"/>
</dbReference>
<evidence type="ECO:0000313" key="6">
    <source>
        <dbReference type="Proteomes" id="UP000484255"/>
    </source>
</evidence>
<accession>A0A7C9PGK1</accession>
<protein>
    <submittedName>
        <fullName evidence="5">Oxidoreductase</fullName>
    </submittedName>
</protein>
<evidence type="ECO:0000259" key="4">
    <source>
        <dbReference type="Pfam" id="PF22725"/>
    </source>
</evidence>
<dbReference type="AlphaFoldDB" id="A0A7C9PGK1"/>
<keyword evidence="2" id="KW-0560">Oxidoreductase</keyword>
<dbReference type="PANTHER" id="PTHR43708:SF5">
    <property type="entry name" value="CONSERVED EXPRESSED OXIDOREDUCTASE (EUROFUNG)-RELATED"/>
    <property type="match status" value="1"/>
</dbReference>
<organism evidence="5 6">
    <name type="scientific">Ideonella livida</name>
    <dbReference type="NCBI Taxonomy" id="2707176"/>
    <lineage>
        <taxon>Bacteria</taxon>
        <taxon>Pseudomonadati</taxon>
        <taxon>Pseudomonadota</taxon>
        <taxon>Betaproteobacteria</taxon>
        <taxon>Burkholderiales</taxon>
        <taxon>Sphaerotilaceae</taxon>
        <taxon>Ideonella</taxon>
    </lineage>
</organism>
<dbReference type="InterPro" id="IPR036291">
    <property type="entry name" value="NAD(P)-bd_dom_sf"/>
</dbReference>
<gene>
    <name evidence="5" type="ORF">G3A44_06535</name>
</gene>
<dbReference type="InterPro" id="IPR055170">
    <property type="entry name" value="GFO_IDH_MocA-like_dom"/>
</dbReference>
<proteinExistence type="inferred from homology"/>
<name>A0A7C9PGK1_9BURK</name>
<dbReference type="RefSeq" id="WP_163456692.1">
    <property type="nucleotide sequence ID" value="NZ_JAAGOH010000005.1"/>
</dbReference>
<dbReference type="SUPFAM" id="SSF55347">
    <property type="entry name" value="Glyceraldehyde-3-phosphate dehydrogenase-like, C-terminal domain"/>
    <property type="match status" value="1"/>
</dbReference>
<dbReference type="InterPro" id="IPR051317">
    <property type="entry name" value="Gfo/Idh/MocA_oxidoreduct"/>
</dbReference>
<evidence type="ECO:0000313" key="5">
    <source>
        <dbReference type="EMBL" id="NDY90850.1"/>
    </source>
</evidence>
<dbReference type="SUPFAM" id="SSF51735">
    <property type="entry name" value="NAD(P)-binding Rossmann-fold domains"/>
    <property type="match status" value="1"/>
</dbReference>
<reference evidence="5 6" key="1">
    <citation type="submission" date="2020-02" db="EMBL/GenBank/DDBJ databases">
        <title>Ideonella bacterium strain TBM-1.</title>
        <authorList>
            <person name="Chen W.-M."/>
        </authorList>
    </citation>
    <scope>NUCLEOTIDE SEQUENCE [LARGE SCALE GENOMIC DNA]</scope>
    <source>
        <strain evidence="5 6">TBM-1</strain>
    </source>
</reference>
<sequence>MVSSPLPLPDAGTALRVGLLGYGYAGRTFHAPLLRTTPGLALVAVASRQPAQVLTDLGPQVTVHAEPAALLARGDLDLVVVATPNDTHVPLAEAALRAGCAVVVDKPFALDARQAEPLLALARQQGKLLSVFHNRRWDGDFLTAQALLASGRLGTLRHARLHFDRYRPTVRARWREADVPGGGLFIDLMPHLLDQALQLFGTPQALSADIARLREGGLADDHASVQLRYANGLRVALGASMLSALPGPRFELQGTHGAWRSWPLDPQEDALKAGHRPDPAQPAAWGQTLEQGELLLAQHPDQPDRLTHQPWPTQAGRYPAYYAGIAAALRGQGPNPVPAQEALQVMQLLDLARQADQARRELPVDLRPT</sequence>
<dbReference type="EMBL" id="JAAGOH010000005">
    <property type="protein sequence ID" value="NDY90850.1"/>
    <property type="molecule type" value="Genomic_DNA"/>
</dbReference>
<comment type="similarity">
    <text evidence="1">Belongs to the Gfo/Idh/MocA family.</text>
</comment>
<dbReference type="GO" id="GO:0000166">
    <property type="term" value="F:nucleotide binding"/>
    <property type="evidence" value="ECO:0007669"/>
    <property type="project" value="InterPro"/>
</dbReference>
<dbReference type="Proteomes" id="UP000484255">
    <property type="component" value="Unassembled WGS sequence"/>
</dbReference>
<dbReference type="NCBIfam" id="NF008607">
    <property type="entry name" value="PRK11579.1"/>
    <property type="match status" value="1"/>
</dbReference>
<dbReference type="Pfam" id="PF22725">
    <property type="entry name" value="GFO_IDH_MocA_C3"/>
    <property type="match status" value="1"/>
</dbReference>
<feature type="domain" description="GFO/IDH/MocA-like oxidoreductase" evidence="4">
    <location>
        <begin position="141"/>
        <end position="258"/>
    </location>
</feature>
<dbReference type="GO" id="GO:0016491">
    <property type="term" value="F:oxidoreductase activity"/>
    <property type="evidence" value="ECO:0007669"/>
    <property type="project" value="UniProtKB-KW"/>
</dbReference>
<dbReference type="Pfam" id="PF01408">
    <property type="entry name" value="GFO_IDH_MocA"/>
    <property type="match status" value="1"/>
</dbReference>
<dbReference type="Gene3D" id="3.40.50.720">
    <property type="entry name" value="NAD(P)-binding Rossmann-like Domain"/>
    <property type="match status" value="1"/>
</dbReference>
<feature type="domain" description="Gfo/Idh/MocA-like oxidoreductase N-terminal" evidence="3">
    <location>
        <begin position="15"/>
        <end position="133"/>
    </location>
</feature>
<dbReference type="PANTHER" id="PTHR43708">
    <property type="entry name" value="CONSERVED EXPRESSED OXIDOREDUCTASE (EUROFUNG)"/>
    <property type="match status" value="1"/>
</dbReference>